<evidence type="ECO:0000313" key="4">
    <source>
        <dbReference type="EMBL" id="QGZ35493.1"/>
    </source>
</evidence>
<dbReference type="PROSITE" id="PS50404">
    <property type="entry name" value="GST_NTER"/>
    <property type="match status" value="1"/>
</dbReference>
<dbReference type="InterPro" id="IPR036249">
    <property type="entry name" value="Thioredoxin-like_sf"/>
</dbReference>
<dbReference type="CDD" id="cd03042">
    <property type="entry name" value="GST_N_Zeta"/>
    <property type="match status" value="1"/>
</dbReference>
<dbReference type="GO" id="GO:0005737">
    <property type="term" value="C:cytoplasm"/>
    <property type="evidence" value="ECO:0007669"/>
    <property type="project" value="InterPro"/>
</dbReference>
<evidence type="ECO:0000256" key="1">
    <source>
        <dbReference type="ARBA" id="ARBA00010007"/>
    </source>
</evidence>
<dbReference type="InterPro" id="IPR036282">
    <property type="entry name" value="Glutathione-S-Trfase_C_sf"/>
</dbReference>
<dbReference type="Gene3D" id="1.20.1050.10">
    <property type="match status" value="1"/>
</dbReference>
<dbReference type="InterPro" id="IPR010987">
    <property type="entry name" value="Glutathione-S-Trfase_C-like"/>
</dbReference>
<dbReference type="GO" id="GO:0006749">
    <property type="term" value="P:glutathione metabolic process"/>
    <property type="evidence" value="ECO:0007669"/>
    <property type="project" value="TreeGrafter"/>
</dbReference>
<dbReference type="Gene3D" id="3.40.30.10">
    <property type="entry name" value="Glutaredoxin"/>
    <property type="match status" value="1"/>
</dbReference>
<protein>
    <submittedName>
        <fullName evidence="4">Maleylacetoacetate isomerase</fullName>
        <ecNumber evidence="4">5.2.1.2</ecNumber>
    </submittedName>
</protein>
<dbReference type="SFLD" id="SFLDG00358">
    <property type="entry name" value="Main_(cytGST)"/>
    <property type="match status" value="1"/>
</dbReference>
<dbReference type="SUPFAM" id="SSF52833">
    <property type="entry name" value="Thioredoxin-like"/>
    <property type="match status" value="1"/>
</dbReference>
<proteinExistence type="inferred from homology"/>
<dbReference type="SUPFAM" id="SSF47616">
    <property type="entry name" value="GST C-terminal domain-like"/>
    <property type="match status" value="1"/>
</dbReference>
<dbReference type="AlphaFoldDB" id="A0A857C948"/>
<accession>A0A857C948</accession>
<dbReference type="Pfam" id="PF13417">
    <property type="entry name" value="GST_N_3"/>
    <property type="match status" value="1"/>
</dbReference>
<dbReference type="InterPro" id="IPR034330">
    <property type="entry name" value="GST_Zeta_C"/>
</dbReference>
<dbReference type="NCBIfam" id="TIGR01262">
    <property type="entry name" value="maiA"/>
    <property type="match status" value="1"/>
</dbReference>
<sequence length="234" mass="25236">MRCDTGREAAQGHSTGERSVTRPVLHDYWRSSASYRVRIALNLLGIAYEAAPVNLLTGAHRAAENLARNPQGLVPTLEIDGHELTQSLAIVEYLHETNQPASTLMPADAAGRHRVRALSHAIAMEIHPICNLSVANHVAEITGGGDEAKAAWMRTYIGKGLAALERMLDDPRTGRFCHGDTPTLADLCLVPQMYNARRWGVDLAALPKLVAIDAACNELEAFAAAHPDRIGAPA</sequence>
<dbReference type="PROSITE" id="PS50405">
    <property type="entry name" value="GST_CTER"/>
    <property type="match status" value="1"/>
</dbReference>
<name>A0A857C948_9HYPH</name>
<comment type="similarity">
    <text evidence="1">Belongs to the GST superfamily. Zeta family.</text>
</comment>
<evidence type="ECO:0000313" key="5">
    <source>
        <dbReference type="Proteomes" id="UP000435648"/>
    </source>
</evidence>
<dbReference type="GO" id="GO:0006559">
    <property type="term" value="P:L-phenylalanine catabolic process"/>
    <property type="evidence" value="ECO:0007669"/>
    <property type="project" value="TreeGrafter"/>
</dbReference>
<feature type="domain" description="GST C-terminal" evidence="3">
    <location>
        <begin position="108"/>
        <end position="234"/>
    </location>
</feature>
<reference evidence="4 5" key="1">
    <citation type="submission" date="2019-12" db="EMBL/GenBank/DDBJ databases">
        <title>The genome of Stappia indica PHM037.</title>
        <authorList>
            <person name="Kacar D."/>
            <person name="Galan B."/>
            <person name="Canedo L."/>
            <person name="Rodriguez P."/>
            <person name="de la Calle F."/>
            <person name="Garcia J.L."/>
        </authorList>
    </citation>
    <scope>NUCLEOTIDE SEQUENCE [LARGE SCALE GENOMIC DNA]</scope>
    <source>
        <strain evidence="4 5">PHM037</strain>
    </source>
</reference>
<evidence type="ECO:0000259" key="3">
    <source>
        <dbReference type="PROSITE" id="PS50405"/>
    </source>
</evidence>
<keyword evidence="4" id="KW-0413">Isomerase</keyword>
<dbReference type="Proteomes" id="UP000435648">
    <property type="component" value="Chromosome"/>
</dbReference>
<dbReference type="PANTHER" id="PTHR42673:SF4">
    <property type="entry name" value="MALEYLACETOACETATE ISOMERASE"/>
    <property type="match status" value="1"/>
</dbReference>
<dbReference type="InterPro" id="IPR034333">
    <property type="entry name" value="GST_Zeta_N"/>
</dbReference>
<gene>
    <name evidence="4" type="primary">maiA</name>
    <name evidence="4" type="ORF">GH266_13935</name>
</gene>
<feature type="domain" description="GST N-terminal" evidence="2">
    <location>
        <begin position="21"/>
        <end position="102"/>
    </location>
</feature>
<dbReference type="GO" id="GO:0016034">
    <property type="term" value="F:maleylacetoacetate isomerase activity"/>
    <property type="evidence" value="ECO:0007669"/>
    <property type="project" value="UniProtKB-EC"/>
</dbReference>
<dbReference type="SFLD" id="SFLDS00019">
    <property type="entry name" value="Glutathione_Transferase_(cytos"/>
    <property type="match status" value="1"/>
</dbReference>
<dbReference type="GO" id="GO:0004364">
    <property type="term" value="F:glutathione transferase activity"/>
    <property type="evidence" value="ECO:0007669"/>
    <property type="project" value="TreeGrafter"/>
</dbReference>
<dbReference type="InterPro" id="IPR040079">
    <property type="entry name" value="Glutathione_S-Trfase"/>
</dbReference>
<organism evidence="4 5">
    <name type="scientific">Stappia indica</name>
    <dbReference type="NCBI Taxonomy" id="538381"/>
    <lineage>
        <taxon>Bacteria</taxon>
        <taxon>Pseudomonadati</taxon>
        <taxon>Pseudomonadota</taxon>
        <taxon>Alphaproteobacteria</taxon>
        <taxon>Hyphomicrobiales</taxon>
        <taxon>Stappiaceae</taxon>
        <taxon>Stappia</taxon>
    </lineage>
</organism>
<dbReference type="CDD" id="cd03191">
    <property type="entry name" value="GST_C_Zeta"/>
    <property type="match status" value="1"/>
</dbReference>
<dbReference type="PANTHER" id="PTHR42673">
    <property type="entry name" value="MALEYLACETOACETATE ISOMERASE"/>
    <property type="match status" value="1"/>
</dbReference>
<dbReference type="Pfam" id="PF13410">
    <property type="entry name" value="GST_C_2"/>
    <property type="match status" value="1"/>
</dbReference>
<dbReference type="EC" id="5.2.1.2" evidence="4"/>
<dbReference type="InterPro" id="IPR004045">
    <property type="entry name" value="Glutathione_S-Trfase_N"/>
</dbReference>
<dbReference type="KEGG" id="siw:GH266_13935"/>
<evidence type="ECO:0000259" key="2">
    <source>
        <dbReference type="PROSITE" id="PS50404"/>
    </source>
</evidence>
<dbReference type="OrthoDB" id="509852at2"/>
<dbReference type="EMBL" id="CP046908">
    <property type="protein sequence ID" value="QGZ35493.1"/>
    <property type="molecule type" value="Genomic_DNA"/>
</dbReference>
<dbReference type="InterPro" id="IPR005955">
    <property type="entry name" value="GST_Zeta"/>
</dbReference>